<dbReference type="GO" id="GO:0003743">
    <property type="term" value="F:translation initiation factor activity"/>
    <property type="evidence" value="ECO:0007669"/>
    <property type="project" value="UniProtKB-KW"/>
</dbReference>
<evidence type="ECO:0000313" key="12">
    <source>
        <dbReference type="Proteomes" id="UP001150569"/>
    </source>
</evidence>
<dbReference type="GO" id="GO:0005829">
    <property type="term" value="C:cytosol"/>
    <property type="evidence" value="ECO:0007669"/>
    <property type="project" value="UniProtKB-SubCell"/>
</dbReference>
<evidence type="ECO:0000313" key="11">
    <source>
        <dbReference type="EMBL" id="KAJ1913155.1"/>
    </source>
</evidence>
<sequence length="419" mass="45513">MNSSAVSSPNPSAEGTPTKGKAKTPKKEGNQGNPKAADKSTKKNAAKAGATAPNKGLAKTGAKTAPTESKISPLFTHLEERAYPPSTAHAATGVHPVVRSLGLQFAEFKICGSNARCIAMLQAFKQVIEDYQTPTANTLCRHLPTYLSTQITYLVSMRPMAVTMGNAIRFLKYHISVLDIDLPESNSKQLLVEKIDEFIRDRITVADRLIVSYGVPKIQDGDVILTFACSSVVRKILLAAHARGTRFRVVVVDSRPLLEGRRLLDDLVAAGLPCTYTYLNALSYVLKDVSKVFLGTHAVLSNGTLFSRAGTSLVAMSAHGRNIPVIVCTEIYKFTERVQLDAVVMNELGHPHDIVVAGPKGSTPPNPRADLTKWKTVPKLNILNLMYDVTPAEHLTMAITEVGMIPFTSVPVVLREYRL</sequence>
<dbReference type="OrthoDB" id="10254737at2759"/>
<feature type="region of interest" description="Disordered" evidence="10">
    <location>
        <begin position="1"/>
        <end position="68"/>
    </location>
</feature>
<dbReference type="AlphaFoldDB" id="A0A9W8DLB3"/>
<dbReference type="PANTHER" id="PTHR10233">
    <property type="entry name" value="TRANSLATION INITIATION FACTOR EIF-2B"/>
    <property type="match status" value="1"/>
</dbReference>
<proteinExistence type="inferred from homology"/>
<keyword evidence="5" id="KW-0648">Protein biosynthesis</keyword>
<keyword evidence="12" id="KW-1185">Reference proteome</keyword>
<comment type="caution">
    <text evidence="11">The sequence shown here is derived from an EMBL/GenBank/DDBJ whole genome shotgun (WGS) entry which is preliminary data.</text>
</comment>
<dbReference type="InterPro" id="IPR042529">
    <property type="entry name" value="IF_2B-like_C"/>
</dbReference>
<dbReference type="PANTHER" id="PTHR10233:SF14">
    <property type="entry name" value="TRANSLATION INITIATION FACTOR EIF-2B SUBUNIT DELTA"/>
    <property type="match status" value="1"/>
</dbReference>
<dbReference type="InterPro" id="IPR000649">
    <property type="entry name" value="IF-2B-related"/>
</dbReference>
<evidence type="ECO:0000256" key="2">
    <source>
        <dbReference type="ARBA" id="ARBA00007251"/>
    </source>
</evidence>
<evidence type="ECO:0000256" key="5">
    <source>
        <dbReference type="ARBA" id="ARBA00022917"/>
    </source>
</evidence>
<dbReference type="Pfam" id="PF01008">
    <property type="entry name" value="IF-2B"/>
    <property type="match status" value="1"/>
</dbReference>
<dbReference type="InterPro" id="IPR037171">
    <property type="entry name" value="NagB/RpiA_transferase-like"/>
</dbReference>
<accession>A0A9W8DLB3</accession>
<organism evidence="11 12">
    <name type="scientific">Tieghemiomyces parasiticus</name>
    <dbReference type="NCBI Taxonomy" id="78921"/>
    <lineage>
        <taxon>Eukaryota</taxon>
        <taxon>Fungi</taxon>
        <taxon>Fungi incertae sedis</taxon>
        <taxon>Zoopagomycota</taxon>
        <taxon>Kickxellomycotina</taxon>
        <taxon>Dimargaritomycetes</taxon>
        <taxon>Dimargaritales</taxon>
        <taxon>Dimargaritaceae</taxon>
        <taxon>Tieghemiomyces</taxon>
    </lineage>
</organism>
<name>A0A9W8DLB3_9FUNG</name>
<evidence type="ECO:0000256" key="4">
    <source>
        <dbReference type="ARBA" id="ARBA00022540"/>
    </source>
</evidence>
<dbReference type="SUPFAM" id="SSF100950">
    <property type="entry name" value="NagB/RpiA/CoA transferase-like"/>
    <property type="match status" value="1"/>
</dbReference>
<evidence type="ECO:0000256" key="1">
    <source>
        <dbReference type="ARBA" id="ARBA00004514"/>
    </source>
</evidence>
<comment type="subunit">
    <text evidence="8">Component of the translation initiation factor 2B (eIF2B) complex which is a heterodecamer of two sets of five different subunits: alpha, beta, gamma, delta and epsilon. Subunits alpha, beta and delta comprise a regulatory subcomplex and subunits epsilon and gamma comprise a catalytic subcomplex. Within the complex, the hexameric regulatory complex resides at the center, with the two heterodimeric catalytic subcomplexes bound on opposite sides.</text>
</comment>
<dbReference type="EMBL" id="JANBPT010000771">
    <property type="protein sequence ID" value="KAJ1913155.1"/>
    <property type="molecule type" value="Genomic_DNA"/>
</dbReference>
<evidence type="ECO:0000256" key="7">
    <source>
        <dbReference type="ARBA" id="ARBA00044356"/>
    </source>
</evidence>
<evidence type="ECO:0000256" key="6">
    <source>
        <dbReference type="ARBA" id="ARBA00044147"/>
    </source>
</evidence>
<evidence type="ECO:0000256" key="9">
    <source>
        <dbReference type="RuleBase" id="RU003814"/>
    </source>
</evidence>
<evidence type="ECO:0000256" key="8">
    <source>
        <dbReference type="ARBA" id="ARBA00046432"/>
    </source>
</evidence>
<comment type="subcellular location">
    <subcellularLocation>
        <location evidence="1">Cytoplasm</location>
        <location evidence="1">Cytosol</location>
    </subcellularLocation>
</comment>
<keyword evidence="4" id="KW-0396">Initiation factor</keyword>
<gene>
    <name evidence="11" type="ORF">IWQ60_009340</name>
</gene>
<dbReference type="Gene3D" id="3.40.50.10470">
    <property type="entry name" value="Translation initiation factor eif-2b, domain 2"/>
    <property type="match status" value="1"/>
</dbReference>
<evidence type="ECO:0000256" key="3">
    <source>
        <dbReference type="ARBA" id="ARBA00022490"/>
    </source>
</evidence>
<keyword evidence="3" id="KW-0963">Cytoplasm</keyword>
<evidence type="ECO:0000256" key="10">
    <source>
        <dbReference type="SAM" id="MobiDB-lite"/>
    </source>
</evidence>
<comment type="similarity">
    <text evidence="2 9">Belongs to the eIF-2B alpha/beta/delta subunits family.</text>
</comment>
<dbReference type="Proteomes" id="UP001150569">
    <property type="component" value="Unassembled WGS sequence"/>
</dbReference>
<feature type="compositionally biased region" description="Low complexity" evidence="10">
    <location>
        <begin position="1"/>
        <end position="19"/>
    </location>
</feature>
<reference evidence="11" key="1">
    <citation type="submission" date="2022-07" db="EMBL/GenBank/DDBJ databases">
        <title>Phylogenomic reconstructions and comparative analyses of Kickxellomycotina fungi.</title>
        <authorList>
            <person name="Reynolds N.K."/>
            <person name="Stajich J.E."/>
            <person name="Barry K."/>
            <person name="Grigoriev I.V."/>
            <person name="Crous P."/>
            <person name="Smith M.E."/>
        </authorList>
    </citation>
    <scope>NUCLEOTIDE SEQUENCE</scope>
    <source>
        <strain evidence="11">RSA 861</strain>
    </source>
</reference>
<protein>
    <recommendedName>
        <fullName evidence="6">Translation initiation factor eIF2B subunit delta</fullName>
    </recommendedName>
    <alternativeName>
        <fullName evidence="7">eIF2B GDP-GTP exchange factor subunit delta</fullName>
    </alternativeName>
</protein>
<feature type="compositionally biased region" description="Low complexity" evidence="10">
    <location>
        <begin position="46"/>
        <end position="56"/>
    </location>
</feature>